<sequence length="504" mass="55857">MFLAVVELILLLILKLLIGPQILPVVCQRDGEVFYEDHAYILSVTQDTFENHEMAAFVWGGKLASVHSQGEMDFIVDMVANDAPEGLDTFWLGGRRTASSSSTDGSSASWEWSDGSPWDFNSWQPSQPDNDGDGENYVGCGLDGAWFDLSDRLPMGVYKRLGLGDWGIGTPSMIYTSGDELQFRYKVGSSASKILFSLHTRNCTTPLDENDVLGILSTEVEDGYLEANVLLDKSKINDSPLTEKIAGKGDSAGTVRFCAKAQLLTEDNLSVSWLKSNFDLNFDLSDNSFAVGGNTLVEFDIDTQAEDIITDYTVEACRCERDSTECISGIPPPLQQNGVIFICLYPTSDDVFISNFEMDFIQDDSLVMSAVSFGTVSPVANTLAAILGDGTRYMVASRLISQLFQSPSDTFNVTGSAYLEFKGLSTRQRRLARIKPREDRFLQEGKDRVLQEGTESPFSLSIRVGRFRQQISMESHPSLFVIAACFFLFIAIVLMMIINREFRK</sequence>
<proteinExistence type="predicted"/>
<dbReference type="InterPro" id="IPR050111">
    <property type="entry name" value="C-type_lectin/snaclec_domain"/>
</dbReference>
<dbReference type="InterPro" id="IPR001304">
    <property type="entry name" value="C-type_lectin-like"/>
</dbReference>
<dbReference type="AlphaFoldDB" id="A0A7S1G0Z5"/>
<evidence type="ECO:0000259" key="3">
    <source>
        <dbReference type="PROSITE" id="PS50041"/>
    </source>
</evidence>
<dbReference type="InterPro" id="IPR016187">
    <property type="entry name" value="CTDL_fold"/>
</dbReference>
<dbReference type="SMART" id="SM00034">
    <property type="entry name" value="CLECT"/>
    <property type="match status" value="1"/>
</dbReference>
<evidence type="ECO:0000256" key="2">
    <source>
        <dbReference type="SAM" id="SignalP"/>
    </source>
</evidence>
<dbReference type="InterPro" id="IPR016186">
    <property type="entry name" value="C-type_lectin-like/link_sf"/>
</dbReference>
<keyword evidence="1" id="KW-1133">Transmembrane helix</keyword>
<name>A0A7S1G0Z5_9STRA</name>
<dbReference type="Gene3D" id="3.10.100.10">
    <property type="entry name" value="Mannose-Binding Protein A, subunit A"/>
    <property type="match status" value="1"/>
</dbReference>
<organism evidence="4">
    <name type="scientific">Corethron hystrix</name>
    <dbReference type="NCBI Taxonomy" id="216773"/>
    <lineage>
        <taxon>Eukaryota</taxon>
        <taxon>Sar</taxon>
        <taxon>Stramenopiles</taxon>
        <taxon>Ochrophyta</taxon>
        <taxon>Bacillariophyta</taxon>
        <taxon>Coscinodiscophyceae</taxon>
        <taxon>Corethrophycidae</taxon>
        <taxon>Corethrales</taxon>
        <taxon>Corethraceae</taxon>
        <taxon>Corethron</taxon>
    </lineage>
</organism>
<dbReference type="SUPFAM" id="SSF56436">
    <property type="entry name" value="C-type lectin-like"/>
    <property type="match status" value="1"/>
</dbReference>
<keyword evidence="1" id="KW-0812">Transmembrane</keyword>
<feature type="chain" id="PRO_5030807122" description="C-type lectin domain-containing protein" evidence="2">
    <location>
        <begin position="20"/>
        <end position="504"/>
    </location>
</feature>
<gene>
    <name evidence="4" type="ORF">CHYS00102_LOCUS30526</name>
</gene>
<reference evidence="4" key="1">
    <citation type="submission" date="2021-01" db="EMBL/GenBank/DDBJ databases">
        <authorList>
            <person name="Corre E."/>
            <person name="Pelletier E."/>
            <person name="Niang G."/>
            <person name="Scheremetjew M."/>
            <person name="Finn R."/>
            <person name="Kale V."/>
            <person name="Holt S."/>
            <person name="Cochrane G."/>
            <person name="Meng A."/>
            <person name="Brown T."/>
            <person name="Cohen L."/>
        </authorList>
    </citation>
    <scope>NUCLEOTIDE SEQUENCE</scope>
    <source>
        <strain evidence="4">308</strain>
    </source>
</reference>
<dbReference type="PANTHER" id="PTHR22803">
    <property type="entry name" value="MANNOSE, PHOSPHOLIPASE, LECTIN RECEPTOR RELATED"/>
    <property type="match status" value="1"/>
</dbReference>
<dbReference type="PROSITE" id="PS50041">
    <property type="entry name" value="C_TYPE_LECTIN_2"/>
    <property type="match status" value="1"/>
</dbReference>
<feature type="signal peptide" evidence="2">
    <location>
        <begin position="1"/>
        <end position="19"/>
    </location>
</feature>
<dbReference type="EMBL" id="HBFR01041750">
    <property type="protein sequence ID" value="CAD8903307.1"/>
    <property type="molecule type" value="Transcribed_RNA"/>
</dbReference>
<evidence type="ECO:0000313" key="4">
    <source>
        <dbReference type="EMBL" id="CAD8903307.1"/>
    </source>
</evidence>
<feature type="domain" description="C-type lectin" evidence="3">
    <location>
        <begin position="35"/>
        <end position="148"/>
    </location>
</feature>
<keyword evidence="1" id="KW-0472">Membrane</keyword>
<evidence type="ECO:0000256" key="1">
    <source>
        <dbReference type="SAM" id="Phobius"/>
    </source>
</evidence>
<accession>A0A7S1G0Z5</accession>
<keyword evidence="2" id="KW-0732">Signal</keyword>
<feature type="transmembrane region" description="Helical" evidence="1">
    <location>
        <begin position="478"/>
        <end position="498"/>
    </location>
</feature>
<protein>
    <recommendedName>
        <fullName evidence="3">C-type lectin domain-containing protein</fullName>
    </recommendedName>
</protein>